<dbReference type="Proteomes" id="UP001447188">
    <property type="component" value="Unassembled WGS sequence"/>
</dbReference>
<proteinExistence type="inferred from homology"/>
<dbReference type="SUPFAM" id="SSF55753">
    <property type="entry name" value="Actin depolymerizing proteins"/>
    <property type="match status" value="2"/>
</dbReference>
<comment type="subunit">
    <text evidence="7">Interacts with G-actin; ADP-actin form.</text>
</comment>
<dbReference type="EMBL" id="JBBBZM010000039">
    <property type="protein sequence ID" value="KAL0637086.1"/>
    <property type="molecule type" value="Genomic_DNA"/>
</dbReference>
<keyword evidence="10" id="KW-1185">Reference proteome</keyword>
<dbReference type="InterPro" id="IPR002108">
    <property type="entry name" value="ADF-H"/>
</dbReference>
<evidence type="ECO:0000256" key="4">
    <source>
        <dbReference type="ARBA" id="ARBA00022737"/>
    </source>
</evidence>
<protein>
    <submittedName>
        <fullName evidence="9">Twinfilin-1</fullName>
    </submittedName>
</protein>
<dbReference type="InterPro" id="IPR029006">
    <property type="entry name" value="ADF-H/Gelsolin-like_dom_sf"/>
</dbReference>
<comment type="caution">
    <text evidence="9">The sequence shown here is derived from an EMBL/GenBank/DDBJ whole genome shotgun (WGS) entry which is preliminary data.</text>
</comment>
<keyword evidence="4" id="KW-0677">Repeat</keyword>
<evidence type="ECO:0000256" key="3">
    <source>
        <dbReference type="ARBA" id="ARBA00022490"/>
    </source>
</evidence>
<gene>
    <name evidence="9" type="primary">TWF1</name>
    <name evidence="9" type="ORF">Q9L58_003909</name>
</gene>
<dbReference type="PANTHER" id="PTHR13759:SF1">
    <property type="entry name" value="TWINFILIN"/>
    <property type="match status" value="1"/>
</dbReference>
<evidence type="ECO:0000256" key="5">
    <source>
        <dbReference type="ARBA" id="ARBA00023203"/>
    </source>
</evidence>
<evidence type="ECO:0000313" key="10">
    <source>
        <dbReference type="Proteomes" id="UP001447188"/>
    </source>
</evidence>
<evidence type="ECO:0000256" key="7">
    <source>
        <dbReference type="ARBA" id="ARBA00038532"/>
    </source>
</evidence>
<dbReference type="CDD" id="cd11285">
    <property type="entry name" value="ADF_Twf-N_like"/>
    <property type="match status" value="1"/>
</dbReference>
<feature type="domain" description="ADF-H" evidence="8">
    <location>
        <begin position="174"/>
        <end position="310"/>
    </location>
</feature>
<dbReference type="Gene3D" id="3.40.20.10">
    <property type="entry name" value="Severin"/>
    <property type="match status" value="2"/>
</dbReference>
<keyword evidence="5" id="KW-0009">Actin-binding</keyword>
<dbReference type="PROSITE" id="PS51263">
    <property type="entry name" value="ADF_H"/>
    <property type="match status" value="2"/>
</dbReference>
<comment type="subcellular location">
    <subcellularLocation>
        <location evidence="1">Cytoplasm</location>
        <location evidence="1">Cytoskeleton</location>
    </subcellularLocation>
</comment>
<evidence type="ECO:0000313" key="9">
    <source>
        <dbReference type="EMBL" id="KAL0637086.1"/>
    </source>
</evidence>
<evidence type="ECO:0000259" key="8">
    <source>
        <dbReference type="PROSITE" id="PS51263"/>
    </source>
</evidence>
<dbReference type="PANTHER" id="PTHR13759">
    <property type="entry name" value="TWINFILIN"/>
    <property type="match status" value="1"/>
</dbReference>
<organism evidence="9 10">
    <name type="scientific">Discina gigas</name>
    <dbReference type="NCBI Taxonomy" id="1032678"/>
    <lineage>
        <taxon>Eukaryota</taxon>
        <taxon>Fungi</taxon>
        <taxon>Dikarya</taxon>
        <taxon>Ascomycota</taxon>
        <taxon>Pezizomycotina</taxon>
        <taxon>Pezizomycetes</taxon>
        <taxon>Pezizales</taxon>
        <taxon>Discinaceae</taxon>
        <taxon>Discina</taxon>
    </lineage>
</organism>
<dbReference type="CDD" id="cd11284">
    <property type="entry name" value="ADF_Twf-C_like"/>
    <property type="match status" value="1"/>
</dbReference>
<name>A0ABR3GME3_9PEZI</name>
<comment type="similarity">
    <text evidence="2">Belongs to the actin-binding proteins ADF family. Twinfilin subfamily.</text>
</comment>
<sequence length="328" mass="36283">MQSGITASAELLTAFQEVVNSRSLRGLIITIEKEALIPSHTLPSNGTFEEDLHQLDSLLKDNEAAYVILRRRDSDMAPFISIAYVPDTANVRQKMLFASTRNTLLRELGTEKFGESLFATKKEELTPAGFKKHDVHEAKPAPLTEEEQTMQRVREAEYEASTGTSSRKSHVSSGIKFPVSQEAIEALSNLTSAGFITLVQLAINSEKETIELANASSSAIGDFTNVIPDDAPRYSFFRFNHTWEGAQESPIVFIYTCPTSSKIREKMLYASCRSSVVAAAEHDAALNIDKKIEAASATEIGEAQLLEEFHPKVEEKAAFSRPKRPGRR</sequence>
<dbReference type="SMART" id="SM00102">
    <property type="entry name" value="ADF"/>
    <property type="match status" value="2"/>
</dbReference>
<keyword evidence="3" id="KW-0963">Cytoplasm</keyword>
<evidence type="ECO:0000256" key="2">
    <source>
        <dbReference type="ARBA" id="ARBA00009557"/>
    </source>
</evidence>
<evidence type="ECO:0000256" key="6">
    <source>
        <dbReference type="ARBA" id="ARBA00023212"/>
    </source>
</evidence>
<dbReference type="InterPro" id="IPR028458">
    <property type="entry name" value="Twinfilin"/>
</dbReference>
<feature type="domain" description="ADF-H" evidence="8">
    <location>
        <begin position="3"/>
        <end position="135"/>
    </location>
</feature>
<evidence type="ECO:0000256" key="1">
    <source>
        <dbReference type="ARBA" id="ARBA00004245"/>
    </source>
</evidence>
<reference evidence="9 10" key="1">
    <citation type="submission" date="2024-02" db="EMBL/GenBank/DDBJ databases">
        <title>Discinaceae phylogenomics.</title>
        <authorList>
            <person name="Dirks A.C."/>
            <person name="James T.Y."/>
        </authorList>
    </citation>
    <scope>NUCLEOTIDE SEQUENCE [LARGE SCALE GENOMIC DNA]</scope>
    <source>
        <strain evidence="9 10">ACD0624</strain>
    </source>
</reference>
<keyword evidence="6" id="KW-0206">Cytoskeleton</keyword>
<dbReference type="Pfam" id="PF00241">
    <property type="entry name" value="Cofilin_ADF"/>
    <property type="match status" value="2"/>
</dbReference>
<accession>A0ABR3GME3</accession>